<dbReference type="GO" id="GO:0016020">
    <property type="term" value="C:membrane"/>
    <property type="evidence" value="ECO:0007669"/>
    <property type="project" value="InterPro"/>
</dbReference>
<feature type="domain" description="FMN-binding" evidence="2">
    <location>
        <begin position="70"/>
        <end position="149"/>
    </location>
</feature>
<keyword evidence="1" id="KW-0472">Membrane</keyword>
<dbReference type="Pfam" id="PF12801">
    <property type="entry name" value="Fer4_5"/>
    <property type="match status" value="2"/>
</dbReference>
<keyword evidence="1" id="KW-0812">Transmembrane</keyword>
<dbReference type="Pfam" id="PF04205">
    <property type="entry name" value="FMN_bind"/>
    <property type="match status" value="1"/>
</dbReference>
<feature type="transmembrane region" description="Helical" evidence="1">
    <location>
        <begin position="225"/>
        <end position="244"/>
    </location>
</feature>
<feature type="transmembrane region" description="Helical" evidence="1">
    <location>
        <begin position="288"/>
        <end position="306"/>
    </location>
</feature>
<dbReference type="GO" id="GO:0010181">
    <property type="term" value="F:FMN binding"/>
    <property type="evidence" value="ECO:0007669"/>
    <property type="project" value="InterPro"/>
</dbReference>
<feature type="transmembrane region" description="Helical" evidence="1">
    <location>
        <begin position="169"/>
        <end position="185"/>
    </location>
</feature>
<protein>
    <submittedName>
        <fullName evidence="3">FMN-binding protein</fullName>
    </submittedName>
</protein>
<dbReference type="AlphaFoldDB" id="A0A7K0KEV1"/>
<dbReference type="Proteomes" id="UP000438914">
    <property type="component" value="Unassembled WGS sequence"/>
</dbReference>
<dbReference type="Gene3D" id="3.90.1010.20">
    <property type="match status" value="1"/>
</dbReference>
<dbReference type="InterPro" id="IPR017896">
    <property type="entry name" value="4Fe4S_Fe-S-bd"/>
</dbReference>
<keyword evidence="1" id="KW-1133">Transmembrane helix</keyword>
<accession>A0A7K0KEV1</accession>
<dbReference type="InterPro" id="IPR007329">
    <property type="entry name" value="FMN-bd"/>
</dbReference>
<proteinExistence type="predicted"/>
<evidence type="ECO:0000256" key="1">
    <source>
        <dbReference type="SAM" id="Phobius"/>
    </source>
</evidence>
<dbReference type="EMBL" id="VUNG01000015">
    <property type="protein sequence ID" value="MST84466.1"/>
    <property type="molecule type" value="Genomic_DNA"/>
</dbReference>
<dbReference type="RefSeq" id="WP_154534051.1">
    <property type="nucleotide sequence ID" value="NZ_VUNG01000015.1"/>
</dbReference>
<sequence>MKKKLSQILSLIVCLLMVAAVSLRRDGKLLGHDFRAKQKAETSVKNDTLRIESDGTMVINTTNLGKDISGYGGAVPLEIYIDKKGVISQVKALPNGESPEFFGRASTLFNKWKGKSLKEAETTQVDAVSGATYSSKAIIANMQRGLQYADKASAKAQTSIPFDFSAKNIAGLIVALMAAIVPLFVKNRRYRMVQQVLNIVVLGFWCGTMVSYSAIIGYMSNGMNVVSLLLPCVLLVIAFIYPMFGKKNYYCNHVCPYGSLQELMGKTVHYKVKISGKTIRRLDTFRKVLWGALMICLWTGLWFDWVNYEPFSAFMVESASWLVIAIALVFALLSAIVMRPYCRFVCPMGSLFKMVG</sequence>
<organism evidence="3 4">
    <name type="scientific">Hallella mizrahii</name>
    <dbReference type="NCBI Taxonomy" id="2606637"/>
    <lineage>
        <taxon>Bacteria</taxon>
        <taxon>Pseudomonadati</taxon>
        <taxon>Bacteroidota</taxon>
        <taxon>Bacteroidia</taxon>
        <taxon>Bacteroidales</taxon>
        <taxon>Prevotellaceae</taxon>
        <taxon>Hallella</taxon>
    </lineage>
</organism>
<dbReference type="SMART" id="SM00900">
    <property type="entry name" value="FMN_bind"/>
    <property type="match status" value="1"/>
</dbReference>
<feature type="transmembrane region" description="Helical" evidence="1">
    <location>
        <begin position="318"/>
        <end position="338"/>
    </location>
</feature>
<comment type="caution">
    <text evidence="3">The sequence shown here is derived from an EMBL/GenBank/DDBJ whole genome shotgun (WGS) entry which is preliminary data.</text>
</comment>
<name>A0A7K0KEV1_9BACT</name>
<gene>
    <name evidence="3" type="ORF">FYJ73_07250</name>
</gene>
<evidence type="ECO:0000259" key="2">
    <source>
        <dbReference type="SMART" id="SM00900"/>
    </source>
</evidence>
<evidence type="ECO:0000313" key="4">
    <source>
        <dbReference type="Proteomes" id="UP000438914"/>
    </source>
</evidence>
<reference evidence="3 4" key="1">
    <citation type="submission" date="2019-08" db="EMBL/GenBank/DDBJ databases">
        <title>In-depth cultivation of the pig gut microbiome towards novel bacterial diversity and tailored functional studies.</title>
        <authorList>
            <person name="Wylensek D."/>
            <person name="Hitch T.C.A."/>
            <person name="Clavel T."/>
        </authorList>
    </citation>
    <scope>NUCLEOTIDE SEQUENCE [LARGE SCALE GENOMIC DNA]</scope>
    <source>
        <strain evidence="3 4">LKV-178-WT-2A</strain>
    </source>
</reference>
<feature type="transmembrane region" description="Helical" evidence="1">
    <location>
        <begin position="197"/>
        <end position="219"/>
    </location>
</feature>
<evidence type="ECO:0000313" key="3">
    <source>
        <dbReference type="EMBL" id="MST84466.1"/>
    </source>
</evidence>
<keyword evidence="4" id="KW-1185">Reference proteome</keyword>